<dbReference type="RefSeq" id="WP_330151075.1">
    <property type="nucleotide sequence ID" value="NZ_JAUZMZ010000020.1"/>
</dbReference>
<accession>A0ABU7JNL7</accession>
<dbReference type="GO" id="GO:0016746">
    <property type="term" value="F:acyltransferase activity"/>
    <property type="evidence" value="ECO:0007669"/>
    <property type="project" value="UniProtKB-KW"/>
</dbReference>
<feature type="domain" description="BioF2-like acetyltransferase" evidence="1">
    <location>
        <begin position="169"/>
        <end position="308"/>
    </location>
</feature>
<evidence type="ECO:0000313" key="3">
    <source>
        <dbReference type="Proteomes" id="UP001331936"/>
    </source>
</evidence>
<dbReference type="PANTHER" id="PTHR36174:SF1">
    <property type="entry name" value="LIPID II:GLYCINE GLYCYLTRANSFERASE"/>
    <property type="match status" value="1"/>
</dbReference>
<keyword evidence="2" id="KW-0808">Transferase</keyword>
<evidence type="ECO:0000313" key="2">
    <source>
        <dbReference type="EMBL" id="MEE2031639.1"/>
    </source>
</evidence>
<keyword evidence="2" id="KW-0012">Acyltransferase</keyword>
<proteinExistence type="predicted"/>
<dbReference type="PANTHER" id="PTHR36174">
    <property type="entry name" value="LIPID II:GLYCINE GLYCYLTRANSFERASE"/>
    <property type="match status" value="1"/>
</dbReference>
<dbReference type="InterPro" id="IPR016181">
    <property type="entry name" value="Acyl_CoA_acyltransferase"/>
</dbReference>
<evidence type="ECO:0000259" key="1">
    <source>
        <dbReference type="Pfam" id="PF13480"/>
    </source>
</evidence>
<dbReference type="EC" id="2.3.1.-" evidence="2"/>
<dbReference type="Proteomes" id="UP001331936">
    <property type="component" value="Unassembled WGS sequence"/>
</dbReference>
<reference evidence="2 3" key="1">
    <citation type="submission" date="2023-08" db="EMBL/GenBank/DDBJ databases">
        <authorList>
            <person name="Girao M."/>
            <person name="Carvalho M.F."/>
        </authorList>
    </citation>
    <scope>NUCLEOTIDE SEQUENCE [LARGE SCALE GENOMIC DNA]</scope>
    <source>
        <strain evidence="2 3">CC-R104</strain>
    </source>
</reference>
<comment type="caution">
    <text evidence="2">The sequence shown here is derived from an EMBL/GenBank/DDBJ whole genome shotgun (WGS) entry which is preliminary data.</text>
</comment>
<dbReference type="EMBL" id="JAUZMZ010000020">
    <property type="protein sequence ID" value="MEE2031639.1"/>
    <property type="molecule type" value="Genomic_DNA"/>
</dbReference>
<sequence>MTTTFNRPAQRLASGREVPRGLWRELHRSDPYALPTQSPEWMDSLTAGSGYQDTTRLYAAPHGGAALLPMVRRTYPTGGAAIVQSMPSSWGFGGLIAPDGVTPRLVASILDDLDRSSALRVRIRPNPLQAGAWEEATAGRAGVTAIPARAHVLDLDGGFEQVWTERMSSSTRRSVRRAEKSGVVIETDNTGRLVPVFYELLLRSFDRWAQQQHEPLRLARFRGRHRDPLSKFRVIAQQMGPLCRISVAWMDGRPAAAILVLQDGVNAHYTRGAMDKELASPVRANYLLHSTAIEEACRAGCRNYHMGESGSSQSLSRFKANFGATPVDYAEYWIERVPFHRADRLLRGYVKRAIGFVDAQ</sequence>
<dbReference type="SUPFAM" id="SSF55729">
    <property type="entry name" value="Acyl-CoA N-acyltransferases (Nat)"/>
    <property type="match status" value="1"/>
</dbReference>
<dbReference type="Pfam" id="PF13480">
    <property type="entry name" value="Acetyltransf_6"/>
    <property type="match status" value="1"/>
</dbReference>
<gene>
    <name evidence="2" type="ORF">Q8814_05835</name>
</gene>
<dbReference type="Gene3D" id="3.40.630.30">
    <property type="match status" value="1"/>
</dbReference>
<organism evidence="2 3">
    <name type="scientific">Rhodococcus chondri</name>
    <dbReference type="NCBI Taxonomy" id="3065941"/>
    <lineage>
        <taxon>Bacteria</taxon>
        <taxon>Bacillati</taxon>
        <taxon>Actinomycetota</taxon>
        <taxon>Actinomycetes</taxon>
        <taxon>Mycobacteriales</taxon>
        <taxon>Nocardiaceae</taxon>
        <taxon>Rhodococcus</taxon>
    </lineage>
</organism>
<dbReference type="InterPro" id="IPR038740">
    <property type="entry name" value="BioF2-like_GNAT_dom"/>
</dbReference>
<protein>
    <submittedName>
        <fullName evidence="2">GNAT family N-acetyltransferase</fullName>
        <ecNumber evidence="2">2.3.1.-</ecNumber>
    </submittedName>
</protein>
<dbReference type="InterPro" id="IPR050644">
    <property type="entry name" value="PG_Glycine_Bridge_Synth"/>
</dbReference>
<keyword evidence="3" id="KW-1185">Reference proteome</keyword>
<name>A0ABU7JNL7_9NOCA</name>